<comment type="catalytic activity">
    <reaction evidence="8 9">
        <text>[[Fe-S] cluster scaffold protein carrying a second [4Fe-4S](2+) cluster] + N(6)-octanoyl-L-lysyl-[protein] + 2 oxidized [2Fe-2S]-[ferredoxin] + 2 S-adenosyl-L-methionine + 4 H(+) = [[Fe-S] cluster scaffold protein] + N(6)-[(R)-dihydrolipoyl]-L-lysyl-[protein] + 4 Fe(3+) + 2 hydrogen sulfide + 2 5'-deoxyadenosine + 2 L-methionine + 2 reduced [2Fe-2S]-[ferredoxin]</text>
        <dbReference type="Rhea" id="RHEA:16585"/>
        <dbReference type="Rhea" id="RHEA-COMP:9928"/>
        <dbReference type="Rhea" id="RHEA-COMP:10000"/>
        <dbReference type="Rhea" id="RHEA-COMP:10001"/>
        <dbReference type="Rhea" id="RHEA-COMP:10475"/>
        <dbReference type="Rhea" id="RHEA-COMP:14568"/>
        <dbReference type="Rhea" id="RHEA-COMP:14569"/>
        <dbReference type="ChEBI" id="CHEBI:15378"/>
        <dbReference type="ChEBI" id="CHEBI:17319"/>
        <dbReference type="ChEBI" id="CHEBI:29034"/>
        <dbReference type="ChEBI" id="CHEBI:29919"/>
        <dbReference type="ChEBI" id="CHEBI:33722"/>
        <dbReference type="ChEBI" id="CHEBI:33737"/>
        <dbReference type="ChEBI" id="CHEBI:33738"/>
        <dbReference type="ChEBI" id="CHEBI:57844"/>
        <dbReference type="ChEBI" id="CHEBI:59789"/>
        <dbReference type="ChEBI" id="CHEBI:78809"/>
        <dbReference type="ChEBI" id="CHEBI:83100"/>
        <dbReference type="EC" id="2.8.1.8"/>
    </reaction>
</comment>
<dbReference type="Pfam" id="PF16881">
    <property type="entry name" value="LIAS_N"/>
    <property type="match status" value="1"/>
</dbReference>
<dbReference type="SUPFAM" id="SSF102114">
    <property type="entry name" value="Radical SAM enzymes"/>
    <property type="match status" value="1"/>
</dbReference>
<feature type="domain" description="Radical SAM core" evidence="10">
    <location>
        <begin position="67"/>
        <end position="283"/>
    </location>
</feature>
<evidence type="ECO:0000256" key="9">
    <source>
        <dbReference type="HAMAP-Rule" id="MF_00206"/>
    </source>
</evidence>
<gene>
    <name evidence="9" type="primary">lipA</name>
    <name evidence="11" type="ORF">A6A03_14785</name>
</gene>
<dbReference type="GO" id="GO:0009249">
    <property type="term" value="P:protein lipoylation"/>
    <property type="evidence" value="ECO:0007669"/>
    <property type="project" value="UniProtKB-UniRule"/>
</dbReference>
<keyword evidence="5 9" id="KW-0479">Metal-binding</keyword>
<evidence type="ECO:0000256" key="4">
    <source>
        <dbReference type="ARBA" id="ARBA00022691"/>
    </source>
</evidence>
<proteinExistence type="inferred from homology"/>
<dbReference type="SMART" id="SM00729">
    <property type="entry name" value="Elp3"/>
    <property type="match status" value="1"/>
</dbReference>
<feature type="binding site" evidence="9">
    <location>
        <position position="85"/>
    </location>
    <ligand>
        <name>[4Fe-4S] cluster</name>
        <dbReference type="ChEBI" id="CHEBI:49883"/>
        <label>2</label>
        <note>4Fe-4S-S-AdoMet</note>
    </ligand>
</feature>
<dbReference type="InterPro" id="IPR007197">
    <property type="entry name" value="rSAM"/>
</dbReference>
<dbReference type="UniPathway" id="UPA00538">
    <property type="reaction ID" value="UER00593"/>
</dbReference>
<feature type="binding site" evidence="9">
    <location>
        <position position="60"/>
    </location>
    <ligand>
        <name>[4Fe-4S] cluster</name>
        <dbReference type="ChEBI" id="CHEBI:49883"/>
        <label>1</label>
    </ligand>
</feature>
<dbReference type="GO" id="GO:0051539">
    <property type="term" value="F:4 iron, 4 sulfur cluster binding"/>
    <property type="evidence" value="ECO:0007669"/>
    <property type="project" value="UniProtKB-UniRule"/>
</dbReference>
<accession>A0A178M9M0</accession>
<evidence type="ECO:0000256" key="1">
    <source>
        <dbReference type="ARBA" id="ARBA00022485"/>
    </source>
</evidence>
<dbReference type="PANTHER" id="PTHR10949:SF0">
    <property type="entry name" value="LIPOYL SYNTHASE, MITOCHONDRIAL"/>
    <property type="match status" value="1"/>
</dbReference>
<keyword evidence="6 9" id="KW-0408">Iron</keyword>
<dbReference type="EMBL" id="LWQS01000055">
    <property type="protein sequence ID" value="OAN45442.1"/>
    <property type="molecule type" value="Genomic_DNA"/>
</dbReference>
<dbReference type="PROSITE" id="PS51918">
    <property type="entry name" value="RADICAL_SAM"/>
    <property type="match status" value="1"/>
</dbReference>
<comment type="similarity">
    <text evidence="9">Belongs to the radical SAM superfamily. Lipoyl synthase family.</text>
</comment>
<dbReference type="RefSeq" id="WP_066787663.1">
    <property type="nucleotide sequence ID" value="NZ_LWQS01000055.1"/>
</dbReference>
<dbReference type="SFLD" id="SFLDG01058">
    <property type="entry name" value="lipoyl_synthase_like"/>
    <property type="match status" value="1"/>
</dbReference>
<keyword evidence="7 9" id="KW-0411">Iron-sulfur</keyword>
<sequence>MAELIPLSEVGVTNTAPAATNRPRRPEWLKARAPGGANYHDVLRLMREKGLNTVCEEARCPNIGECWSHRTATFLLLGDTCTRGCRYCAIGKGKPKPIDEEEPERVAESVAHLKLKFAVLTSVNRDDVPDGGAHIFARTIELIRQKVPDCKVEVLIPDFDGNWDALAMVLDAEPDVLNHNIETVPRLFRRFRPRAKFEQSIELLARARAARPHLVTKSGMMVGAGETNEEVYEVIDRLREADVNVLTIGQYLAPDASYWPVHRYVTPAEFADFRAYALARGFRHVESGPLVRSSYNAHLHVGAAQH</sequence>
<dbReference type="AlphaFoldDB" id="A0A178M9M0"/>
<dbReference type="InterPro" id="IPR031691">
    <property type="entry name" value="LIAS_N"/>
</dbReference>
<evidence type="ECO:0000259" key="10">
    <source>
        <dbReference type="PROSITE" id="PS51918"/>
    </source>
</evidence>
<evidence type="ECO:0000256" key="6">
    <source>
        <dbReference type="ARBA" id="ARBA00023004"/>
    </source>
</evidence>
<dbReference type="SFLD" id="SFLDF00271">
    <property type="entry name" value="lipoyl_synthase"/>
    <property type="match status" value="1"/>
</dbReference>
<dbReference type="CDD" id="cd01335">
    <property type="entry name" value="Radical_SAM"/>
    <property type="match status" value="1"/>
</dbReference>
<dbReference type="InterPro" id="IPR006638">
    <property type="entry name" value="Elp3/MiaA/NifB-like_rSAM"/>
</dbReference>
<comment type="subcellular location">
    <subcellularLocation>
        <location evidence="9">Cytoplasm</location>
    </subcellularLocation>
</comment>
<comment type="caution">
    <text evidence="11">The sequence shown here is derived from an EMBL/GenBank/DDBJ whole genome shotgun (WGS) entry which is preliminary data.</text>
</comment>
<dbReference type="NCBIfam" id="NF004019">
    <property type="entry name" value="PRK05481.1"/>
    <property type="match status" value="1"/>
</dbReference>
<keyword evidence="3 9" id="KW-0808">Transferase</keyword>
<dbReference type="Gene3D" id="3.20.20.70">
    <property type="entry name" value="Aldolase class I"/>
    <property type="match status" value="1"/>
</dbReference>
<keyword evidence="2 9" id="KW-0963">Cytoplasm</keyword>
<evidence type="ECO:0000313" key="11">
    <source>
        <dbReference type="EMBL" id="OAN45442.1"/>
    </source>
</evidence>
<evidence type="ECO:0000256" key="3">
    <source>
        <dbReference type="ARBA" id="ARBA00022679"/>
    </source>
</evidence>
<dbReference type="NCBIfam" id="TIGR00510">
    <property type="entry name" value="lipA"/>
    <property type="match status" value="1"/>
</dbReference>
<evidence type="ECO:0000313" key="12">
    <source>
        <dbReference type="Proteomes" id="UP000078287"/>
    </source>
</evidence>
<dbReference type="NCBIfam" id="NF009544">
    <property type="entry name" value="PRK12928.1"/>
    <property type="match status" value="1"/>
</dbReference>
<feature type="binding site" evidence="9">
    <location>
        <position position="81"/>
    </location>
    <ligand>
        <name>[4Fe-4S] cluster</name>
        <dbReference type="ChEBI" id="CHEBI:49883"/>
        <label>2</label>
        <note>4Fe-4S-S-AdoMet</note>
    </ligand>
</feature>
<comment type="function">
    <text evidence="9">Catalyzes the radical-mediated insertion of two sulfur atoms into the C-6 and C-8 positions of the octanoyl moiety bound to the lipoyl domains of lipoate-dependent enzymes, thereby converting the octanoylated domains into lipoylated derivatives.</text>
</comment>
<dbReference type="InterPro" id="IPR003698">
    <property type="entry name" value="Lipoyl_synth"/>
</dbReference>
<dbReference type="Pfam" id="PF04055">
    <property type="entry name" value="Radical_SAM"/>
    <property type="match status" value="1"/>
</dbReference>
<reference evidence="11 12" key="1">
    <citation type="submission" date="2016-04" db="EMBL/GenBank/DDBJ databases">
        <title>Chloroflexus islandicus sp. nov., a thermophilic filamentous anoxygenic phototrophic bacterium from geyser Strokkur (Iceland).</title>
        <authorList>
            <person name="Gaisin V.A."/>
            <person name="Kalashnikov A.M."/>
            <person name="Sukhacheva M.V."/>
            <person name="Grouzdev D.S."/>
            <person name="Ivanov T.M."/>
            <person name="Kuznetsov B."/>
            <person name="Gorlenko V.M."/>
        </authorList>
    </citation>
    <scope>NUCLEOTIDE SEQUENCE [LARGE SCALE GENOMIC DNA]</scope>
    <source>
        <strain evidence="12">isl-2</strain>
    </source>
</reference>
<dbReference type="GO" id="GO:0046872">
    <property type="term" value="F:metal ion binding"/>
    <property type="evidence" value="ECO:0007669"/>
    <property type="project" value="UniProtKB-KW"/>
</dbReference>
<dbReference type="STRING" id="1707952.A6A03_14785"/>
<dbReference type="PANTHER" id="PTHR10949">
    <property type="entry name" value="LIPOYL SYNTHASE"/>
    <property type="match status" value="1"/>
</dbReference>
<comment type="pathway">
    <text evidence="9">Protein modification; protein lipoylation via endogenous pathway; protein N(6)-(lipoyl)lysine from octanoyl-[acyl-carrier-protein]: step 2/2.</text>
</comment>
<dbReference type="OrthoDB" id="9787898at2"/>
<dbReference type="PIRSF" id="PIRSF005963">
    <property type="entry name" value="Lipoyl_synth"/>
    <property type="match status" value="1"/>
</dbReference>
<dbReference type="InterPro" id="IPR058240">
    <property type="entry name" value="rSAM_sf"/>
</dbReference>
<dbReference type="FunFam" id="3.20.20.70:FF:000040">
    <property type="entry name" value="Lipoyl synthase"/>
    <property type="match status" value="1"/>
</dbReference>
<dbReference type="GO" id="GO:0016992">
    <property type="term" value="F:lipoate synthase activity"/>
    <property type="evidence" value="ECO:0007669"/>
    <property type="project" value="UniProtKB-UniRule"/>
</dbReference>
<evidence type="ECO:0000256" key="7">
    <source>
        <dbReference type="ARBA" id="ARBA00023014"/>
    </source>
</evidence>
<keyword evidence="12" id="KW-1185">Reference proteome</keyword>
<feature type="binding site" evidence="9">
    <location>
        <position position="66"/>
    </location>
    <ligand>
        <name>[4Fe-4S] cluster</name>
        <dbReference type="ChEBI" id="CHEBI:49883"/>
        <label>1</label>
    </ligand>
</feature>
<evidence type="ECO:0000256" key="8">
    <source>
        <dbReference type="ARBA" id="ARBA00047326"/>
    </source>
</evidence>
<comment type="cofactor">
    <cofactor evidence="9">
        <name>[4Fe-4S] cluster</name>
        <dbReference type="ChEBI" id="CHEBI:49883"/>
    </cofactor>
    <text evidence="9">Binds 2 [4Fe-4S] clusters per subunit. One cluster is coordinated with 3 cysteines and an exchangeable S-adenosyl-L-methionine.</text>
</comment>
<keyword evidence="4 9" id="KW-0949">S-adenosyl-L-methionine</keyword>
<dbReference type="GO" id="GO:0005737">
    <property type="term" value="C:cytoplasm"/>
    <property type="evidence" value="ECO:0007669"/>
    <property type="project" value="UniProtKB-SubCell"/>
</dbReference>
<keyword evidence="1 9" id="KW-0004">4Fe-4S</keyword>
<protein>
    <recommendedName>
        <fullName evidence="9">Lipoyl synthase</fullName>
        <ecNumber evidence="9">2.8.1.8</ecNumber>
    </recommendedName>
    <alternativeName>
        <fullName evidence="9">Lip-syn</fullName>
        <shortName evidence="9">LS</shortName>
    </alternativeName>
    <alternativeName>
        <fullName evidence="9">Lipoate synthase</fullName>
    </alternativeName>
    <alternativeName>
        <fullName evidence="9">Lipoic acid synthase</fullName>
    </alternativeName>
    <alternativeName>
        <fullName evidence="9">Sulfur insertion protein LipA</fullName>
    </alternativeName>
</protein>
<dbReference type="EC" id="2.8.1.8" evidence="9"/>
<name>A0A178M9M0_9CHLR</name>
<evidence type="ECO:0000256" key="2">
    <source>
        <dbReference type="ARBA" id="ARBA00022490"/>
    </source>
</evidence>
<feature type="binding site" evidence="9">
    <location>
        <position position="294"/>
    </location>
    <ligand>
        <name>[4Fe-4S] cluster</name>
        <dbReference type="ChEBI" id="CHEBI:49883"/>
        <label>1</label>
    </ligand>
</feature>
<organism evidence="11 12">
    <name type="scientific">Chloroflexus islandicus</name>
    <dbReference type="NCBI Taxonomy" id="1707952"/>
    <lineage>
        <taxon>Bacteria</taxon>
        <taxon>Bacillati</taxon>
        <taxon>Chloroflexota</taxon>
        <taxon>Chloroflexia</taxon>
        <taxon>Chloroflexales</taxon>
        <taxon>Chloroflexineae</taxon>
        <taxon>Chloroflexaceae</taxon>
        <taxon>Chloroflexus</taxon>
    </lineage>
</organism>
<feature type="binding site" evidence="9">
    <location>
        <position position="88"/>
    </location>
    <ligand>
        <name>[4Fe-4S] cluster</name>
        <dbReference type="ChEBI" id="CHEBI:49883"/>
        <label>2</label>
        <note>4Fe-4S-S-AdoMet</note>
    </ligand>
</feature>
<dbReference type="SFLD" id="SFLDS00029">
    <property type="entry name" value="Radical_SAM"/>
    <property type="match status" value="1"/>
</dbReference>
<dbReference type="Proteomes" id="UP000078287">
    <property type="component" value="Unassembled WGS sequence"/>
</dbReference>
<feature type="binding site" evidence="9">
    <location>
        <position position="55"/>
    </location>
    <ligand>
        <name>[4Fe-4S] cluster</name>
        <dbReference type="ChEBI" id="CHEBI:49883"/>
        <label>1</label>
    </ligand>
</feature>
<dbReference type="HAMAP" id="MF_00206">
    <property type="entry name" value="Lipoyl_synth"/>
    <property type="match status" value="1"/>
</dbReference>
<dbReference type="InterPro" id="IPR013785">
    <property type="entry name" value="Aldolase_TIM"/>
</dbReference>
<evidence type="ECO:0000256" key="5">
    <source>
        <dbReference type="ARBA" id="ARBA00022723"/>
    </source>
</evidence>